<dbReference type="SMART" id="SM00248">
    <property type="entry name" value="ANK"/>
    <property type="match status" value="3"/>
</dbReference>
<accession>K7F3Y2</accession>
<evidence type="ECO:0000256" key="9">
    <source>
        <dbReference type="RuleBase" id="RU369028"/>
    </source>
</evidence>
<evidence type="ECO:0000256" key="1">
    <source>
        <dbReference type="ARBA" id="ARBA00022468"/>
    </source>
</evidence>
<dbReference type="Pfam" id="PF12796">
    <property type="entry name" value="Ank_2"/>
    <property type="match status" value="1"/>
</dbReference>
<dbReference type="GO" id="GO:0001764">
    <property type="term" value="P:neuron migration"/>
    <property type="evidence" value="ECO:0007669"/>
    <property type="project" value="Ensembl"/>
</dbReference>
<keyword evidence="1 9" id="KW-0343">GTPase activation</keyword>
<comment type="activity regulation">
    <text evidence="9">GAP activity stimulated by phosphatidylinositol 4,5-bisphosphate (PIP2) and phosphatidic acid.</text>
</comment>
<dbReference type="HOGENOM" id="CLU_012513_0_1_1"/>
<dbReference type="PANTHER" id="PTHR23180">
    <property type="entry name" value="CENTAURIN/ARF"/>
    <property type="match status" value="1"/>
</dbReference>
<keyword evidence="4 8" id="KW-0863">Zinc-finger</keyword>
<dbReference type="GO" id="GO:0005096">
    <property type="term" value="F:GTPase activator activity"/>
    <property type="evidence" value="ECO:0007669"/>
    <property type="project" value="UniProtKB-KW"/>
</dbReference>
<feature type="domain" description="PH" evidence="12">
    <location>
        <begin position="266"/>
        <end position="375"/>
    </location>
</feature>
<dbReference type="InterPro" id="IPR036770">
    <property type="entry name" value="Ankyrin_rpt-contain_sf"/>
</dbReference>
<protein>
    <recommendedName>
        <fullName evidence="9">Arf-GAP with coiled-coil, ANK repeat and PH domain-containing protein</fullName>
        <shortName evidence="9">Cnt-b</shortName>
    </recommendedName>
    <alternativeName>
        <fullName evidence="9">Centaurin-beta</fullName>
    </alternativeName>
</protein>
<comment type="subcellular location">
    <subcellularLocation>
        <location evidence="9">Endosome membrane</location>
        <topology evidence="9">Peripheral membrane protein</topology>
    </subcellularLocation>
</comment>
<sequence>VQAESCLRENSDYRATIDEVETDVVEIEAKLDKLVKLCSGMIEAGKAYITTNKHFVSGVRDLSQQCKKDEMISECLDKFGDSLQEMINYHMILFDQAQRSVRQQLHNFVKDDVRKFKETKKQFDKVREDMEISLVKNAQAPRHKPHEVEEATGTLTITRKCFRHLALDYVLQINVLQAKKKFEILDAMLSFMHAQYTFFQQGYSLLHELDPYMKKLATELDQLVIDSAVEKREMEHKHALIQQRTLLQDFSYDDSKVEFNVDAPNGVVMEGYLFKRASNAFKTWNRRWFSIQNSQLVYQKKLKDVLTVVVEDLRLCTVKPCEDIERRFCFEVVSPTKSCMLQADSLTERAQTATTSSYRESPDSYYIERLDRTASPSTSSIDSATDSRERSMKGESILQRVQSIPGNDQCCDCGQADPRWASINLGILLCIECSGIHRSLGVHCSKVRSLTLDSWEPELLKLMCELGNSTMNQIYEAQCEELGLKKPTAGSSRQDKEAWIKVKYVEKKFLKKLPTGEALAESERKPRRWSVKKCQRHNSTTKAPTARRKYRHEAGNASPAPLPSAATLERKFRRDSLFCPDELDSLFSYFDTGAGSGPRSLSSDSGLGGSTDGSTDVLVFGSVVDSVTEEECEESEESSGEAEIEQEASDLEDLRELHPGLLIYKAAQARNLPVMAEALAHGAEVNWVNDEDENKTPLIQAVMGGSLIACEFLLQNGADVNQRDIRGRAPLHHATYLGHTGQVCLFLKRGANQHAVDEDGQDPLSIAVQAANADIVTLLRLARMNEEMREAEGPFGQPGQYPSNSPTELQYRKCIQEFISLNIDEC</sequence>
<dbReference type="Gene3D" id="2.30.29.30">
    <property type="entry name" value="Pleckstrin-homology domain (PH domain)/Phosphotyrosine-binding domain (PTB)"/>
    <property type="match status" value="1"/>
</dbReference>
<dbReference type="Pfam" id="PF00023">
    <property type="entry name" value="Ank"/>
    <property type="match status" value="1"/>
</dbReference>
<dbReference type="SMART" id="SM00105">
    <property type="entry name" value="ArfGap"/>
    <property type="match status" value="1"/>
</dbReference>
<evidence type="ECO:0000256" key="6">
    <source>
        <dbReference type="ARBA" id="ARBA00023043"/>
    </source>
</evidence>
<evidence type="ECO:0000256" key="4">
    <source>
        <dbReference type="ARBA" id="ARBA00022771"/>
    </source>
</evidence>
<dbReference type="STRING" id="13735.ENSPSIP00000002742"/>
<dbReference type="InterPro" id="IPR001164">
    <property type="entry name" value="ArfGAP_dom"/>
</dbReference>
<dbReference type="GO" id="GO:0010008">
    <property type="term" value="C:endosome membrane"/>
    <property type="evidence" value="ECO:0007669"/>
    <property type="project" value="UniProtKB-SubCell"/>
</dbReference>
<dbReference type="Ensembl" id="ENSPSIT00000002753.1">
    <property type="protein sequence ID" value="ENSPSIP00000002742.1"/>
    <property type="gene ID" value="ENSPSIG00000002660.1"/>
</dbReference>
<dbReference type="Gene3D" id="1.10.220.150">
    <property type="entry name" value="Arf GTPase activating protein"/>
    <property type="match status" value="1"/>
</dbReference>
<gene>
    <name evidence="14" type="primary">ACAP3</name>
</gene>
<dbReference type="InterPro" id="IPR042695">
    <property type="entry name" value="ACAP3_BAR"/>
</dbReference>
<comment type="function">
    <text evidence="9">GTPase-activating protein for the ADP ribosylation factor family.</text>
</comment>
<dbReference type="PANTHER" id="PTHR23180:SF407">
    <property type="entry name" value="ARF-GAP WITH COILED-COIL, ANK REPEAT AND PH DOMAIN-CONTAINING PROTEIN 3"/>
    <property type="match status" value="1"/>
</dbReference>
<evidence type="ECO:0000313" key="14">
    <source>
        <dbReference type="Ensembl" id="ENSPSIP00000002742.1"/>
    </source>
</evidence>
<feature type="compositionally biased region" description="Polar residues" evidence="11">
    <location>
        <begin position="374"/>
        <end position="384"/>
    </location>
</feature>
<evidence type="ECO:0000256" key="5">
    <source>
        <dbReference type="ARBA" id="ARBA00022833"/>
    </source>
</evidence>
<evidence type="ECO:0000313" key="15">
    <source>
        <dbReference type="Proteomes" id="UP000007267"/>
    </source>
</evidence>
<dbReference type="PROSITE" id="PS50003">
    <property type="entry name" value="PH_DOMAIN"/>
    <property type="match status" value="1"/>
</dbReference>
<keyword evidence="10" id="KW-0175">Coiled coil</keyword>
<feature type="compositionally biased region" description="Basic residues" evidence="11">
    <location>
        <begin position="525"/>
        <end position="536"/>
    </location>
</feature>
<proteinExistence type="predicted"/>
<dbReference type="GO" id="GO:0030426">
    <property type="term" value="C:growth cone"/>
    <property type="evidence" value="ECO:0007669"/>
    <property type="project" value="Ensembl"/>
</dbReference>
<dbReference type="Pfam" id="PF00169">
    <property type="entry name" value="PH"/>
    <property type="match status" value="1"/>
</dbReference>
<dbReference type="FunFam" id="1.10.220.150:FF:000007">
    <property type="entry name" value="Arf-GAP with coiled-coil, ANK repeat and PH domain-containing protein 2"/>
    <property type="match status" value="1"/>
</dbReference>
<evidence type="ECO:0000259" key="13">
    <source>
        <dbReference type="PROSITE" id="PS50115"/>
    </source>
</evidence>
<keyword evidence="9" id="KW-0967">Endosome</keyword>
<dbReference type="Pfam" id="PF16746">
    <property type="entry name" value="BAR_3"/>
    <property type="match status" value="1"/>
</dbReference>
<name>K7F3Y2_PELSI</name>
<dbReference type="GO" id="GO:0008270">
    <property type="term" value="F:zinc ion binding"/>
    <property type="evidence" value="ECO:0007669"/>
    <property type="project" value="UniProtKB-KW"/>
</dbReference>
<evidence type="ECO:0000256" key="10">
    <source>
        <dbReference type="SAM" id="Coils"/>
    </source>
</evidence>
<evidence type="ECO:0000256" key="2">
    <source>
        <dbReference type="ARBA" id="ARBA00022723"/>
    </source>
</evidence>
<comment type="domain">
    <text evidence="9">The BAR domain mediates homodimerization, it can neither bind membrane nor impart curvature, but instead requires the neighboring PH domain to achieve these functions.</text>
</comment>
<dbReference type="GO" id="GO:0010975">
    <property type="term" value="P:regulation of neuron projection development"/>
    <property type="evidence" value="ECO:0007669"/>
    <property type="project" value="Ensembl"/>
</dbReference>
<dbReference type="FunFam" id="2.30.29.30:FF:000026">
    <property type="entry name" value="Arf-GAP with coiled-coil, ANK repeat and PH domain-containing protein 2"/>
    <property type="match status" value="1"/>
</dbReference>
<dbReference type="AlphaFoldDB" id="K7F3Y2"/>
<dbReference type="InterPro" id="IPR045258">
    <property type="entry name" value="ACAP1/2/3-like"/>
</dbReference>
<feature type="domain" description="Arf-GAP" evidence="13">
    <location>
        <begin position="395"/>
        <end position="517"/>
    </location>
</feature>
<evidence type="ECO:0000256" key="11">
    <source>
        <dbReference type="SAM" id="MobiDB-lite"/>
    </source>
</evidence>
<comment type="domain">
    <text evidence="9">PH domain binds phospholipids including phosphatidic acid, phosphatidylinositol 3-phosphate, phosphatidylinositol 3,5-bisphosphate (PIP2) and phosphatidylinositol 3,4,5-trisphosphate (PIP3). May mediate protein binding to PIP2 or PIP3 containing membranes.</text>
</comment>
<dbReference type="EMBL" id="AGCU01113437">
    <property type="status" value="NOT_ANNOTATED_CDS"/>
    <property type="molecule type" value="Genomic_DNA"/>
</dbReference>
<evidence type="ECO:0000259" key="12">
    <source>
        <dbReference type="PROSITE" id="PS50003"/>
    </source>
</evidence>
<dbReference type="SUPFAM" id="SSF103657">
    <property type="entry name" value="BAR/IMD domain-like"/>
    <property type="match status" value="1"/>
</dbReference>
<dbReference type="SUPFAM" id="SSF57863">
    <property type="entry name" value="ArfGap/RecO-like zinc finger"/>
    <property type="match status" value="1"/>
</dbReference>
<dbReference type="FunFam" id="1.20.1270.60:FF:000025">
    <property type="entry name" value="arf-GAP with coiled-coil, ANK repeat and PH domain-containing protein 2"/>
    <property type="match status" value="1"/>
</dbReference>
<dbReference type="PROSITE" id="PS50297">
    <property type="entry name" value="ANK_REP_REGION"/>
    <property type="match status" value="2"/>
</dbReference>
<dbReference type="Proteomes" id="UP000007267">
    <property type="component" value="Unassembled WGS sequence"/>
</dbReference>
<dbReference type="GeneTree" id="ENSGT00940000156199"/>
<dbReference type="EMBL" id="AGCU01113440">
    <property type="status" value="NOT_ANNOTATED_CDS"/>
    <property type="molecule type" value="Genomic_DNA"/>
</dbReference>
<keyword evidence="15" id="KW-1185">Reference proteome</keyword>
<dbReference type="InterPro" id="IPR011993">
    <property type="entry name" value="PH-like_dom_sf"/>
</dbReference>
<feature type="repeat" description="ANK" evidence="7">
    <location>
        <begin position="726"/>
        <end position="758"/>
    </location>
</feature>
<dbReference type="SUPFAM" id="SSF50729">
    <property type="entry name" value="PH domain-like"/>
    <property type="match status" value="1"/>
</dbReference>
<reference evidence="15" key="2">
    <citation type="journal article" date="2013" name="Nat. Genet.">
        <title>The draft genomes of soft-shell turtle and green sea turtle yield insights into the development and evolution of the turtle-specific body plan.</title>
        <authorList>
            <person name="Wang Z."/>
            <person name="Pascual-Anaya J."/>
            <person name="Zadissa A."/>
            <person name="Li W."/>
            <person name="Niimura Y."/>
            <person name="Huang Z."/>
            <person name="Li C."/>
            <person name="White S."/>
            <person name="Xiong Z."/>
            <person name="Fang D."/>
            <person name="Wang B."/>
            <person name="Ming Y."/>
            <person name="Chen Y."/>
            <person name="Zheng Y."/>
            <person name="Kuraku S."/>
            <person name="Pignatelli M."/>
            <person name="Herrero J."/>
            <person name="Beal K."/>
            <person name="Nozawa M."/>
            <person name="Li Q."/>
            <person name="Wang J."/>
            <person name="Zhang H."/>
            <person name="Yu L."/>
            <person name="Shigenobu S."/>
            <person name="Wang J."/>
            <person name="Liu J."/>
            <person name="Flicek P."/>
            <person name="Searle S."/>
            <person name="Wang J."/>
            <person name="Kuratani S."/>
            <person name="Yin Y."/>
            <person name="Aken B."/>
            <person name="Zhang G."/>
            <person name="Irie N."/>
        </authorList>
    </citation>
    <scope>NUCLEOTIDE SEQUENCE [LARGE SCALE GENOMIC DNA]</scope>
    <source>
        <strain evidence="15">Daiwa-1</strain>
    </source>
</reference>
<feature type="region of interest" description="Disordered" evidence="11">
    <location>
        <begin position="521"/>
        <end position="565"/>
    </location>
</feature>
<feature type="region of interest" description="Disordered" evidence="11">
    <location>
        <begin position="373"/>
        <end position="394"/>
    </location>
</feature>
<reference evidence="15" key="1">
    <citation type="submission" date="2011-10" db="EMBL/GenBank/DDBJ databases">
        <authorList>
            <consortium name="Soft-shell Turtle Genome Consortium"/>
        </authorList>
    </citation>
    <scope>NUCLEOTIDE SEQUENCE [LARGE SCALE GENOMIC DNA]</scope>
    <source>
        <strain evidence="15">Daiwa-1</strain>
    </source>
</reference>
<dbReference type="CDD" id="cd07637">
    <property type="entry name" value="BAR_ACAP3"/>
    <property type="match status" value="1"/>
</dbReference>
<dbReference type="CDD" id="cd08850">
    <property type="entry name" value="ArfGap_ACAP3"/>
    <property type="match status" value="1"/>
</dbReference>
<keyword evidence="6 7" id="KW-0040">ANK repeat</keyword>
<evidence type="ECO:0000256" key="8">
    <source>
        <dbReference type="PROSITE-ProRule" id="PRU00288"/>
    </source>
</evidence>
<dbReference type="Gene3D" id="1.25.40.20">
    <property type="entry name" value="Ankyrin repeat-containing domain"/>
    <property type="match status" value="1"/>
</dbReference>
<feature type="coiled-coil region" evidence="10">
    <location>
        <begin position="10"/>
        <end position="37"/>
    </location>
</feature>
<reference evidence="14" key="3">
    <citation type="submission" date="2025-08" db="UniProtKB">
        <authorList>
            <consortium name="Ensembl"/>
        </authorList>
    </citation>
    <scope>IDENTIFICATION</scope>
</reference>
<keyword evidence="5 9" id="KW-0862">Zinc</keyword>
<dbReference type="EMBL" id="AGCU01113439">
    <property type="status" value="NOT_ANNOTATED_CDS"/>
    <property type="molecule type" value="Genomic_DNA"/>
</dbReference>
<dbReference type="InterPro" id="IPR001849">
    <property type="entry name" value="PH_domain"/>
</dbReference>
<dbReference type="EMBL" id="AGCU01113436">
    <property type="status" value="NOT_ANNOTATED_CDS"/>
    <property type="molecule type" value="Genomic_DNA"/>
</dbReference>
<dbReference type="SMART" id="SM00233">
    <property type="entry name" value="PH"/>
    <property type="match status" value="1"/>
</dbReference>
<dbReference type="Pfam" id="PF01412">
    <property type="entry name" value="ArfGap"/>
    <property type="match status" value="1"/>
</dbReference>
<evidence type="ECO:0000256" key="3">
    <source>
        <dbReference type="ARBA" id="ARBA00022737"/>
    </source>
</evidence>
<dbReference type="InterPro" id="IPR038508">
    <property type="entry name" value="ArfGAP_dom_sf"/>
</dbReference>
<dbReference type="PRINTS" id="PR00405">
    <property type="entry name" value="REVINTRACTNG"/>
</dbReference>
<dbReference type="InterPro" id="IPR027267">
    <property type="entry name" value="AH/BAR_dom_sf"/>
</dbReference>
<dbReference type="Gene3D" id="1.20.1270.60">
    <property type="entry name" value="Arfaptin homology (AH) domain/BAR domain"/>
    <property type="match status" value="1"/>
</dbReference>
<reference evidence="14" key="4">
    <citation type="submission" date="2025-09" db="UniProtKB">
        <authorList>
            <consortium name="Ensembl"/>
        </authorList>
    </citation>
    <scope>IDENTIFICATION</scope>
</reference>
<feature type="repeat" description="ANK" evidence="7">
    <location>
        <begin position="693"/>
        <end position="725"/>
    </location>
</feature>
<dbReference type="CDD" id="cd13250">
    <property type="entry name" value="PH_ACAP"/>
    <property type="match status" value="1"/>
</dbReference>
<organism evidence="14 15">
    <name type="scientific">Pelodiscus sinensis</name>
    <name type="common">Chinese softshell turtle</name>
    <name type="synonym">Trionyx sinensis</name>
    <dbReference type="NCBI Taxonomy" id="13735"/>
    <lineage>
        <taxon>Eukaryota</taxon>
        <taxon>Metazoa</taxon>
        <taxon>Chordata</taxon>
        <taxon>Craniata</taxon>
        <taxon>Vertebrata</taxon>
        <taxon>Euteleostomi</taxon>
        <taxon>Archelosauria</taxon>
        <taxon>Testudinata</taxon>
        <taxon>Testudines</taxon>
        <taxon>Cryptodira</taxon>
        <taxon>Trionychia</taxon>
        <taxon>Trionychidae</taxon>
        <taxon>Pelodiscus</taxon>
    </lineage>
</organism>
<keyword evidence="3 9" id="KW-0677">Repeat</keyword>
<keyword evidence="2 9" id="KW-0479">Metal-binding</keyword>
<dbReference type="PROSITE" id="PS50088">
    <property type="entry name" value="ANK_REPEAT"/>
    <property type="match status" value="2"/>
</dbReference>
<dbReference type="InterPro" id="IPR002110">
    <property type="entry name" value="Ankyrin_rpt"/>
</dbReference>
<dbReference type="PROSITE" id="PS50115">
    <property type="entry name" value="ARFGAP"/>
    <property type="match status" value="1"/>
</dbReference>
<dbReference type="SUPFAM" id="SSF48403">
    <property type="entry name" value="Ankyrin repeat"/>
    <property type="match status" value="1"/>
</dbReference>
<dbReference type="OMA" id="GSVMSCE"/>
<evidence type="ECO:0000256" key="7">
    <source>
        <dbReference type="PROSITE-ProRule" id="PRU00023"/>
    </source>
</evidence>
<dbReference type="InterPro" id="IPR004148">
    <property type="entry name" value="BAR_dom"/>
</dbReference>
<dbReference type="EMBL" id="AGCU01113438">
    <property type="status" value="NOT_ANNOTATED_CDS"/>
    <property type="molecule type" value="Genomic_DNA"/>
</dbReference>
<dbReference type="eggNOG" id="KOG0521">
    <property type="taxonomic scope" value="Eukaryota"/>
</dbReference>
<dbReference type="InterPro" id="IPR037278">
    <property type="entry name" value="ARFGAP/RecO"/>
</dbReference>
<dbReference type="FunFam" id="1.25.40.20:FF:000020">
    <property type="entry name" value="Arf-GAP with coiled-coil, ANK repeat and PH domain-containing protein 2"/>
    <property type="match status" value="1"/>
</dbReference>
<dbReference type="EMBL" id="AGCU01113441">
    <property type="status" value="NOT_ANNOTATED_CDS"/>
    <property type="molecule type" value="Genomic_DNA"/>
</dbReference>